<feature type="compositionally biased region" description="Basic and acidic residues" evidence="1">
    <location>
        <begin position="36"/>
        <end position="59"/>
    </location>
</feature>
<evidence type="ECO:0000256" key="1">
    <source>
        <dbReference type="SAM" id="MobiDB-lite"/>
    </source>
</evidence>
<evidence type="ECO:0000313" key="3">
    <source>
        <dbReference type="Proteomes" id="UP000626109"/>
    </source>
</evidence>
<sequence length="104" mass="11287">MLYFLECFELAKSALHPLSARRRSASSFCSAQRKTRNNEHYHHAESGDERILPDTEKGHAGTGGGSRACAFPPGSRPFAFSSGTFPARPIESEPSSSWTTGGNE</sequence>
<gene>
    <name evidence="2" type="ORF">PGLA2088_LOCUS32750</name>
</gene>
<dbReference type="AlphaFoldDB" id="A0A813KMJ8"/>
<protein>
    <submittedName>
        <fullName evidence="2">Uncharacterized protein</fullName>
    </submittedName>
</protein>
<feature type="region of interest" description="Disordered" evidence="1">
    <location>
        <begin position="34"/>
        <end position="104"/>
    </location>
</feature>
<proteinExistence type="predicted"/>
<accession>A0A813KMJ8</accession>
<name>A0A813KMJ8_POLGL</name>
<dbReference type="EMBL" id="CAJNNW010030355">
    <property type="protein sequence ID" value="CAE8703216.1"/>
    <property type="molecule type" value="Genomic_DNA"/>
</dbReference>
<organism evidence="2 3">
    <name type="scientific">Polarella glacialis</name>
    <name type="common">Dinoflagellate</name>
    <dbReference type="NCBI Taxonomy" id="89957"/>
    <lineage>
        <taxon>Eukaryota</taxon>
        <taxon>Sar</taxon>
        <taxon>Alveolata</taxon>
        <taxon>Dinophyceae</taxon>
        <taxon>Suessiales</taxon>
        <taxon>Suessiaceae</taxon>
        <taxon>Polarella</taxon>
    </lineage>
</organism>
<feature type="compositionally biased region" description="Polar residues" evidence="1">
    <location>
        <begin position="93"/>
        <end position="104"/>
    </location>
</feature>
<reference evidence="2" key="1">
    <citation type="submission" date="2021-02" db="EMBL/GenBank/DDBJ databases">
        <authorList>
            <person name="Dougan E. K."/>
            <person name="Rhodes N."/>
            <person name="Thang M."/>
            <person name="Chan C."/>
        </authorList>
    </citation>
    <scope>NUCLEOTIDE SEQUENCE</scope>
</reference>
<dbReference type="Proteomes" id="UP000626109">
    <property type="component" value="Unassembled WGS sequence"/>
</dbReference>
<evidence type="ECO:0000313" key="2">
    <source>
        <dbReference type="EMBL" id="CAE8703216.1"/>
    </source>
</evidence>
<comment type="caution">
    <text evidence="2">The sequence shown here is derived from an EMBL/GenBank/DDBJ whole genome shotgun (WGS) entry which is preliminary data.</text>
</comment>